<evidence type="ECO:0000259" key="1">
    <source>
        <dbReference type="PROSITE" id="PS50878"/>
    </source>
</evidence>
<proteinExistence type="predicted"/>
<reference evidence="2 3" key="1">
    <citation type="submission" date="2019-04" db="EMBL/GenBank/DDBJ databases">
        <title>Chromosome genome assembly for Takifugu flavidus.</title>
        <authorList>
            <person name="Xiao S."/>
        </authorList>
    </citation>
    <scope>NUCLEOTIDE SEQUENCE [LARGE SCALE GENOMIC DNA]</scope>
    <source>
        <strain evidence="2">HTHZ2018</strain>
        <tissue evidence="2">Muscle</tissue>
    </source>
</reference>
<sequence>MPRQVTFTVALWIAGQWSITGFLSDRRQHVRLGKHNSDSLIISIGSPQGSVLSPLLLSLYTKSCTSNHQSVKLLKFADDTTLTGLISRGDTSAY</sequence>
<dbReference type="InterPro" id="IPR000477">
    <property type="entry name" value="RT_dom"/>
</dbReference>
<name>A0A5C6NVH2_9TELE</name>
<feature type="domain" description="Reverse transcriptase" evidence="1">
    <location>
        <begin position="1"/>
        <end position="94"/>
    </location>
</feature>
<gene>
    <name evidence="2" type="ORF">D4764_16G0000110</name>
</gene>
<comment type="caution">
    <text evidence="2">The sequence shown here is derived from an EMBL/GenBank/DDBJ whole genome shotgun (WGS) entry which is preliminary data.</text>
</comment>
<evidence type="ECO:0000313" key="3">
    <source>
        <dbReference type="Proteomes" id="UP000324091"/>
    </source>
</evidence>
<accession>A0A5C6NVH2</accession>
<dbReference type="AlphaFoldDB" id="A0A5C6NVH2"/>
<keyword evidence="3" id="KW-1185">Reference proteome</keyword>
<protein>
    <recommendedName>
        <fullName evidence="1">Reverse transcriptase domain-containing protein</fullName>
    </recommendedName>
</protein>
<dbReference type="Proteomes" id="UP000324091">
    <property type="component" value="Chromosome 16"/>
</dbReference>
<dbReference type="EMBL" id="RHFK02000008">
    <property type="protein sequence ID" value="TWW71514.1"/>
    <property type="molecule type" value="Genomic_DNA"/>
</dbReference>
<organism evidence="2 3">
    <name type="scientific">Takifugu flavidus</name>
    <name type="common">sansaifugu</name>
    <dbReference type="NCBI Taxonomy" id="433684"/>
    <lineage>
        <taxon>Eukaryota</taxon>
        <taxon>Metazoa</taxon>
        <taxon>Chordata</taxon>
        <taxon>Craniata</taxon>
        <taxon>Vertebrata</taxon>
        <taxon>Euteleostomi</taxon>
        <taxon>Actinopterygii</taxon>
        <taxon>Neopterygii</taxon>
        <taxon>Teleostei</taxon>
        <taxon>Neoteleostei</taxon>
        <taxon>Acanthomorphata</taxon>
        <taxon>Eupercaria</taxon>
        <taxon>Tetraodontiformes</taxon>
        <taxon>Tetradontoidea</taxon>
        <taxon>Tetraodontidae</taxon>
        <taxon>Takifugu</taxon>
    </lineage>
</organism>
<dbReference type="PROSITE" id="PS50878">
    <property type="entry name" value="RT_POL"/>
    <property type="match status" value="1"/>
</dbReference>
<evidence type="ECO:0000313" key="2">
    <source>
        <dbReference type="EMBL" id="TWW71514.1"/>
    </source>
</evidence>